<dbReference type="EMBL" id="JAEACU010000004">
    <property type="protein sequence ID" value="KAH7533883.1"/>
    <property type="molecule type" value="Genomic_DNA"/>
</dbReference>
<protein>
    <submittedName>
        <fullName evidence="1">Uncharacterized protein</fullName>
    </submittedName>
</protein>
<organism evidence="1 2">
    <name type="scientific">Ziziphus jujuba var. spinosa</name>
    <dbReference type="NCBI Taxonomy" id="714518"/>
    <lineage>
        <taxon>Eukaryota</taxon>
        <taxon>Viridiplantae</taxon>
        <taxon>Streptophyta</taxon>
        <taxon>Embryophyta</taxon>
        <taxon>Tracheophyta</taxon>
        <taxon>Spermatophyta</taxon>
        <taxon>Magnoliopsida</taxon>
        <taxon>eudicotyledons</taxon>
        <taxon>Gunneridae</taxon>
        <taxon>Pentapetalae</taxon>
        <taxon>rosids</taxon>
        <taxon>fabids</taxon>
        <taxon>Rosales</taxon>
        <taxon>Rhamnaceae</taxon>
        <taxon>Paliureae</taxon>
        <taxon>Ziziphus</taxon>
    </lineage>
</organism>
<comment type="caution">
    <text evidence="1">The sequence shown here is derived from an EMBL/GenBank/DDBJ whole genome shotgun (WGS) entry which is preliminary data.</text>
</comment>
<dbReference type="Proteomes" id="UP000813462">
    <property type="component" value="Unassembled WGS sequence"/>
</dbReference>
<gene>
    <name evidence="1" type="ORF">FEM48_Zijuj04G0178900</name>
</gene>
<accession>A0A978VLB4</accession>
<evidence type="ECO:0000313" key="1">
    <source>
        <dbReference type="EMBL" id="KAH7533883.1"/>
    </source>
</evidence>
<name>A0A978VLB4_ZIZJJ</name>
<evidence type="ECO:0000313" key="2">
    <source>
        <dbReference type="Proteomes" id="UP000813462"/>
    </source>
</evidence>
<proteinExistence type="predicted"/>
<dbReference type="AlphaFoldDB" id="A0A978VLB4"/>
<sequence>MIVSQTVGVNDLLKNQCHAMFKMEKFWNKMFQHITTFLVVYIFIDTQNDEDYCTDGSKAEQKKAEKIAFDVNLEKFDTAAKIKQGVTKEEANDMIEKRKAAGGVAIMELKFSAMVLYP</sequence>
<reference evidence="1" key="1">
    <citation type="journal article" date="2021" name="Front. Plant Sci.">
        <title>Chromosome-Scale Genome Assembly for Chinese Sour Jujube and Insights Into Its Genome Evolution and Domestication Signature.</title>
        <authorList>
            <person name="Shen L.-Y."/>
            <person name="Luo H."/>
            <person name="Wang X.-L."/>
            <person name="Wang X.-M."/>
            <person name="Qiu X.-J."/>
            <person name="Liu H."/>
            <person name="Zhou S.-S."/>
            <person name="Jia K.-H."/>
            <person name="Nie S."/>
            <person name="Bao Y.-T."/>
            <person name="Zhang R.-G."/>
            <person name="Yun Q.-Z."/>
            <person name="Chai Y.-H."/>
            <person name="Lu J.-Y."/>
            <person name="Li Y."/>
            <person name="Zhao S.-W."/>
            <person name="Mao J.-F."/>
            <person name="Jia S.-G."/>
            <person name="Mao Y.-M."/>
        </authorList>
    </citation>
    <scope>NUCLEOTIDE SEQUENCE</scope>
    <source>
        <strain evidence="1">AT0</strain>
        <tissue evidence="1">Leaf</tissue>
    </source>
</reference>